<dbReference type="Proteomes" id="UP000030111">
    <property type="component" value="Unassembled WGS sequence"/>
</dbReference>
<organism evidence="2 3">
    <name type="scientific">Flavobacterium subsaxonicum WB 4.1-42 = DSM 21790</name>
    <dbReference type="NCBI Taxonomy" id="1121898"/>
    <lineage>
        <taxon>Bacteria</taxon>
        <taxon>Pseudomonadati</taxon>
        <taxon>Bacteroidota</taxon>
        <taxon>Flavobacteriia</taxon>
        <taxon>Flavobacteriales</taxon>
        <taxon>Flavobacteriaceae</taxon>
        <taxon>Flavobacterium</taxon>
    </lineage>
</organism>
<dbReference type="AlphaFoldDB" id="A0A0A2MLJ0"/>
<dbReference type="EMBL" id="JRLY01000010">
    <property type="protein sequence ID" value="KGO92348.1"/>
    <property type="molecule type" value="Genomic_DNA"/>
</dbReference>
<dbReference type="STRING" id="1121898.GCA_000422725_01255"/>
<dbReference type="OrthoDB" id="7172369at2"/>
<dbReference type="InterPro" id="IPR045497">
    <property type="entry name" value="DUF6438"/>
</dbReference>
<evidence type="ECO:0000259" key="1">
    <source>
        <dbReference type="Pfam" id="PF20033"/>
    </source>
</evidence>
<protein>
    <recommendedName>
        <fullName evidence="1">DUF6438 domain-containing protein</fullName>
    </recommendedName>
</protein>
<sequence length="383" mass="45133">MKRFHLFLLPLLATWFFLCKKNNDTEFKKQILGEWKFVKYCDSTKQKDMLLLLPPPEHRAQGFEFLNNGLCNNKLGIFIYKKYKKEDNLRYYGGEKTRYKIEDDSLEVYYPETKKWRSDKIYSITKDTLVLKISDSLYTKYARLRYMIDPKERYDKIIVSSSGCYGSCPITNISISNNGSVIYNGFNYTTKNGLYTSKISGRQYLEMENNFKKAGISKLENDYQATHTDDQTITVTFIKNNRIYKTISDYGSESPAEFQWAYRPVIFLHQHLNLKGLKTEVPEIPQTFKWELEFETATKVCYLTKSESFFLGTELLKGNLTNVKFAPKYTIEYWDGDKKQNIFTDGRCFTFTTKNKSKTIDLGYNFLEQNNLLQKFKNKKKID</sequence>
<dbReference type="RefSeq" id="WP_026990152.1">
    <property type="nucleotide sequence ID" value="NZ_AUGP01000017.1"/>
</dbReference>
<feature type="domain" description="DUF6438" evidence="1">
    <location>
        <begin position="155"/>
        <end position="266"/>
    </location>
</feature>
<dbReference type="eggNOG" id="ENOG5032BWQ">
    <property type="taxonomic scope" value="Bacteria"/>
</dbReference>
<dbReference type="Pfam" id="PF20033">
    <property type="entry name" value="DUF6438"/>
    <property type="match status" value="1"/>
</dbReference>
<evidence type="ECO:0000313" key="2">
    <source>
        <dbReference type="EMBL" id="KGO92348.1"/>
    </source>
</evidence>
<name>A0A0A2MLJ0_9FLAO</name>
<comment type="caution">
    <text evidence="2">The sequence shown here is derived from an EMBL/GenBank/DDBJ whole genome shotgun (WGS) entry which is preliminary data.</text>
</comment>
<evidence type="ECO:0000313" key="3">
    <source>
        <dbReference type="Proteomes" id="UP000030111"/>
    </source>
</evidence>
<keyword evidence="3" id="KW-1185">Reference proteome</keyword>
<gene>
    <name evidence="2" type="ORF">Q766_12835</name>
</gene>
<proteinExistence type="predicted"/>
<reference evidence="2 3" key="1">
    <citation type="submission" date="2013-09" db="EMBL/GenBank/DDBJ databases">
        <authorList>
            <person name="Zeng Z."/>
            <person name="Chen C."/>
        </authorList>
    </citation>
    <scope>NUCLEOTIDE SEQUENCE [LARGE SCALE GENOMIC DNA]</scope>
    <source>
        <strain evidence="2 3">WB 4.1-42</strain>
    </source>
</reference>
<accession>A0A0A2MLJ0</accession>